<organism evidence="5 6">
    <name type="scientific">Fibrella aquatilis</name>
    <dbReference type="NCBI Taxonomy" id="2817059"/>
    <lineage>
        <taxon>Bacteria</taxon>
        <taxon>Pseudomonadati</taxon>
        <taxon>Bacteroidota</taxon>
        <taxon>Cytophagia</taxon>
        <taxon>Cytophagales</taxon>
        <taxon>Spirosomataceae</taxon>
        <taxon>Fibrella</taxon>
    </lineage>
</organism>
<proteinExistence type="predicted"/>
<protein>
    <submittedName>
        <fullName evidence="5">Class I SAM-dependent methyltransferase</fullName>
    </submittedName>
</protein>
<feature type="domain" description="Methyltransferase" evidence="4">
    <location>
        <begin position="44"/>
        <end position="143"/>
    </location>
</feature>
<dbReference type="CDD" id="cd02440">
    <property type="entry name" value="AdoMet_MTases"/>
    <property type="match status" value="1"/>
</dbReference>
<dbReference type="PANTHER" id="PTHR43464">
    <property type="entry name" value="METHYLTRANSFERASE"/>
    <property type="match status" value="1"/>
</dbReference>
<dbReference type="GO" id="GO:0008168">
    <property type="term" value="F:methyltransferase activity"/>
    <property type="evidence" value="ECO:0007669"/>
    <property type="project" value="UniProtKB-KW"/>
</dbReference>
<evidence type="ECO:0000256" key="3">
    <source>
        <dbReference type="ARBA" id="ARBA00022691"/>
    </source>
</evidence>
<sequence>MPWYTDFFHGLPQEAWRAAQSAEQTQHELELLVETLEFGPGDRVLDVFCGYGRHAIPLARMGADVTGVDISAESIAELQQEAKRKKVPLTTIAGDFMTLDVTALGEPGIFGAAYCLGNSFCFFPRPQMQAFLQRIADCLEPGGRLLVHSNMVAESFLPDFQEFAWLPVGDTLRVLAEHQYDPMNSMVEQRLTYYRHADKGVDTAHRTAHYYIYTIAELLSMMGIAGLQPLACYGTVYGDDYKVGDEGIWVVAQKES</sequence>
<keyword evidence="6" id="KW-1185">Reference proteome</keyword>
<evidence type="ECO:0000313" key="6">
    <source>
        <dbReference type="Proteomes" id="UP000664795"/>
    </source>
</evidence>
<dbReference type="Gene3D" id="2.20.25.110">
    <property type="entry name" value="S-adenosyl-L-methionine-dependent methyltransferases"/>
    <property type="match status" value="1"/>
</dbReference>
<evidence type="ECO:0000256" key="2">
    <source>
        <dbReference type="ARBA" id="ARBA00022679"/>
    </source>
</evidence>
<evidence type="ECO:0000256" key="1">
    <source>
        <dbReference type="ARBA" id="ARBA00022603"/>
    </source>
</evidence>
<keyword evidence="3" id="KW-0949">S-adenosyl-L-methionine</keyword>
<reference evidence="5 6" key="1">
    <citation type="submission" date="2021-03" db="EMBL/GenBank/DDBJ databases">
        <title>Fibrella sp. HMF5036 genome sequencing and assembly.</title>
        <authorList>
            <person name="Kang H."/>
            <person name="Kim H."/>
            <person name="Bae S."/>
            <person name="Joh K."/>
        </authorList>
    </citation>
    <scope>NUCLEOTIDE SEQUENCE [LARGE SCALE GENOMIC DNA]</scope>
    <source>
        <strain evidence="5 6">HMF5036</strain>
    </source>
</reference>
<comment type="caution">
    <text evidence="5">The sequence shown here is derived from an EMBL/GenBank/DDBJ whole genome shotgun (WGS) entry which is preliminary data.</text>
</comment>
<accession>A0A939K3D1</accession>
<dbReference type="SUPFAM" id="SSF53335">
    <property type="entry name" value="S-adenosyl-L-methionine-dependent methyltransferases"/>
    <property type="match status" value="1"/>
</dbReference>
<dbReference type="InterPro" id="IPR041698">
    <property type="entry name" value="Methyltransf_25"/>
</dbReference>
<evidence type="ECO:0000313" key="5">
    <source>
        <dbReference type="EMBL" id="MBO0934225.1"/>
    </source>
</evidence>
<dbReference type="Pfam" id="PF13649">
    <property type="entry name" value="Methyltransf_25"/>
    <property type="match status" value="1"/>
</dbReference>
<dbReference type="Gene3D" id="3.40.50.150">
    <property type="entry name" value="Vaccinia Virus protein VP39"/>
    <property type="match status" value="1"/>
</dbReference>
<dbReference type="AlphaFoldDB" id="A0A939K3D1"/>
<keyword evidence="1 5" id="KW-0489">Methyltransferase</keyword>
<dbReference type="Proteomes" id="UP000664795">
    <property type="component" value="Unassembled WGS sequence"/>
</dbReference>
<dbReference type="PANTHER" id="PTHR43464:SF19">
    <property type="entry name" value="UBIQUINONE BIOSYNTHESIS O-METHYLTRANSFERASE, MITOCHONDRIAL"/>
    <property type="match status" value="1"/>
</dbReference>
<evidence type="ECO:0000259" key="4">
    <source>
        <dbReference type="Pfam" id="PF13649"/>
    </source>
</evidence>
<dbReference type="EMBL" id="JAFMYU010000028">
    <property type="protein sequence ID" value="MBO0934225.1"/>
    <property type="molecule type" value="Genomic_DNA"/>
</dbReference>
<dbReference type="RefSeq" id="WP_207338190.1">
    <property type="nucleotide sequence ID" value="NZ_JAFMYU010000028.1"/>
</dbReference>
<name>A0A939K3D1_9BACT</name>
<keyword evidence="2" id="KW-0808">Transferase</keyword>
<dbReference type="GO" id="GO:0032259">
    <property type="term" value="P:methylation"/>
    <property type="evidence" value="ECO:0007669"/>
    <property type="project" value="UniProtKB-KW"/>
</dbReference>
<dbReference type="InterPro" id="IPR029063">
    <property type="entry name" value="SAM-dependent_MTases_sf"/>
</dbReference>
<gene>
    <name evidence="5" type="ORF">J2I48_24675</name>
</gene>